<protein>
    <recommendedName>
        <fullName evidence="4">DUF3096 domain-containing protein</fullName>
    </recommendedName>
</protein>
<accession>A0A512BQ28</accession>
<evidence type="ECO:0000313" key="3">
    <source>
        <dbReference type="Proteomes" id="UP000321085"/>
    </source>
</evidence>
<comment type="caution">
    <text evidence="2">The sequence shown here is derived from an EMBL/GenBank/DDBJ whole genome shotgun (WGS) entry which is preliminary data.</text>
</comment>
<dbReference type="Proteomes" id="UP000321085">
    <property type="component" value="Unassembled WGS sequence"/>
</dbReference>
<dbReference type="RefSeq" id="WP_114186799.1">
    <property type="nucleotide sequence ID" value="NZ_BJYU01000019.1"/>
</dbReference>
<organism evidence="2 3">
    <name type="scientific">Microvirga aerophila</name>
    <dbReference type="NCBI Taxonomy" id="670291"/>
    <lineage>
        <taxon>Bacteria</taxon>
        <taxon>Pseudomonadati</taxon>
        <taxon>Pseudomonadota</taxon>
        <taxon>Alphaproteobacteria</taxon>
        <taxon>Hyphomicrobiales</taxon>
        <taxon>Methylobacteriaceae</taxon>
        <taxon>Microvirga</taxon>
    </lineage>
</organism>
<evidence type="ECO:0000256" key="1">
    <source>
        <dbReference type="SAM" id="Phobius"/>
    </source>
</evidence>
<sequence>MTLSLGIKNLLPLIALILGIAAFVAPRFLNVIVGIFLVLFGLFGLGLVR</sequence>
<gene>
    <name evidence="2" type="ORF">MAE02_17670</name>
</gene>
<proteinExistence type="predicted"/>
<evidence type="ECO:0008006" key="4">
    <source>
        <dbReference type="Google" id="ProtNLM"/>
    </source>
</evidence>
<dbReference type="AlphaFoldDB" id="A0A512BQ28"/>
<keyword evidence="1" id="KW-0812">Transmembrane</keyword>
<dbReference type="InterPro" id="IPR021446">
    <property type="entry name" value="DUF3096"/>
</dbReference>
<keyword evidence="1" id="KW-1133">Transmembrane helix</keyword>
<name>A0A512BQ28_9HYPH</name>
<reference evidence="2 3" key="1">
    <citation type="submission" date="2019-07" db="EMBL/GenBank/DDBJ databases">
        <title>Whole genome shotgun sequence of Microvirga aerophila NBRC 106136.</title>
        <authorList>
            <person name="Hosoyama A."/>
            <person name="Uohara A."/>
            <person name="Ohji S."/>
            <person name="Ichikawa N."/>
        </authorList>
    </citation>
    <scope>NUCLEOTIDE SEQUENCE [LARGE SCALE GENOMIC DNA]</scope>
    <source>
        <strain evidence="2 3">NBRC 106136</strain>
    </source>
</reference>
<feature type="transmembrane region" description="Helical" evidence="1">
    <location>
        <begin position="31"/>
        <end position="48"/>
    </location>
</feature>
<keyword evidence="3" id="KW-1185">Reference proteome</keyword>
<dbReference type="Pfam" id="PF11295">
    <property type="entry name" value="DUF3096"/>
    <property type="match status" value="1"/>
</dbReference>
<keyword evidence="1" id="KW-0472">Membrane</keyword>
<dbReference type="EMBL" id="BJYU01000019">
    <property type="protein sequence ID" value="GEO14071.1"/>
    <property type="molecule type" value="Genomic_DNA"/>
</dbReference>
<evidence type="ECO:0000313" key="2">
    <source>
        <dbReference type="EMBL" id="GEO14071.1"/>
    </source>
</evidence>
<feature type="transmembrane region" description="Helical" evidence="1">
    <location>
        <begin position="7"/>
        <end position="25"/>
    </location>
</feature>